<dbReference type="PANTHER" id="PTHR45688:SF13">
    <property type="entry name" value="ALANINE--GLYOXYLATE AMINOTRANSFERASE 2-LIKE"/>
    <property type="match status" value="1"/>
</dbReference>
<evidence type="ECO:0000256" key="2">
    <source>
        <dbReference type="ARBA" id="ARBA00022898"/>
    </source>
</evidence>
<dbReference type="OrthoDB" id="10261433at2759"/>
<dbReference type="InterPro" id="IPR049704">
    <property type="entry name" value="Aminotrans_3_PPA_site"/>
</dbReference>
<evidence type="ECO:0000313" key="5">
    <source>
        <dbReference type="Proteomes" id="UP001152798"/>
    </source>
</evidence>
<comment type="similarity">
    <text evidence="1 3">Belongs to the class-III pyridoxal-phosphate-dependent aminotransferase family.</text>
</comment>
<dbReference type="PROSITE" id="PS00600">
    <property type="entry name" value="AA_TRANSFER_CLASS_3"/>
    <property type="match status" value="1"/>
</dbReference>
<dbReference type="EMBL" id="OV725082">
    <property type="protein sequence ID" value="CAH1404395.1"/>
    <property type="molecule type" value="Genomic_DNA"/>
</dbReference>
<dbReference type="GO" id="GO:0008483">
    <property type="term" value="F:transaminase activity"/>
    <property type="evidence" value="ECO:0007669"/>
    <property type="project" value="InterPro"/>
</dbReference>
<dbReference type="Gene3D" id="3.90.1150.10">
    <property type="entry name" value="Aspartate Aminotransferase, domain 1"/>
    <property type="match status" value="1"/>
</dbReference>
<dbReference type="CDD" id="cd00610">
    <property type="entry name" value="OAT_like"/>
    <property type="match status" value="1"/>
</dbReference>
<accession>A0A9P0MTY7</accession>
<dbReference type="Proteomes" id="UP001152798">
    <property type="component" value="Chromosome 6"/>
</dbReference>
<dbReference type="InterPro" id="IPR005814">
    <property type="entry name" value="Aminotrans_3"/>
</dbReference>
<dbReference type="GO" id="GO:0005739">
    <property type="term" value="C:mitochondrion"/>
    <property type="evidence" value="ECO:0007669"/>
    <property type="project" value="TreeGrafter"/>
</dbReference>
<dbReference type="InterPro" id="IPR015421">
    <property type="entry name" value="PyrdxlP-dep_Trfase_major"/>
</dbReference>
<dbReference type="GO" id="GO:0030170">
    <property type="term" value="F:pyridoxal phosphate binding"/>
    <property type="evidence" value="ECO:0007669"/>
    <property type="project" value="InterPro"/>
</dbReference>
<dbReference type="SUPFAM" id="SSF53383">
    <property type="entry name" value="PLP-dependent transferases"/>
    <property type="match status" value="1"/>
</dbReference>
<proteinExistence type="inferred from homology"/>
<reference evidence="4" key="1">
    <citation type="submission" date="2022-01" db="EMBL/GenBank/DDBJ databases">
        <authorList>
            <person name="King R."/>
        </authorList>
    </citation>
    <scope>NUCLEOTIDE SEQUENCE</scope>
</reference>
<sequence length="466" mass="52057">MNMDAKQPLSKNDTIRLRKRHVGESCKLFFRSNPIKIVRAKGQYMYDEEGRKYLDCINNVAHVGHCDETVVEASARQMATLNTNNRFLHDNLVLCAKKLTSTFPESLSVCFFVNSGSEANDLALRIARAYTHNEDVICLEDAYHGHLSSIIDISPYKYRKLDKFPKKDWVHIAPLPYVYRGKHRDVETAGEKYAQEVDKLIAEATENGRRIAAFISESLPSCAGQIMLPENYLKNVYRSVRAAGGVCIADEVQTGFGRVGKHWWAFQLQDVVPDIVTIGKPMGNGHPVSAVITTNEIAQSLLSIGMEYFNTFGGNPVSCAAALAVIEVVERDKLMEHADQVGTYLLEELNKLKERYPLIGDVRGIGLFIGIELVTDRASRTPAAPQAQHIITRFKEEKILVSADGVDRNVLKLKPPMVFSFEDAKHFLTILDEILSEIEDLESDLEEVSVTATINTNSSQRIAAVN</sequence>
<evidence type="ECO:0000256" key="1">
    <source>
        <dbReference type="ARBA" id="ARBA00008954"/>
    </source>
</evidence>
<keyword evidence="2 3" id="KW-0663">Pyridoxal phosphate</keyword>
<organism evidence="4 5">
    <name type="scientific">Nezara viridula</name>
    <name type="common">Southern green stink bug</name>
    <name type="synonym">Cimex viridulus</name>
    <dbReference type="NCBI Taxonomy" id="85310"/>
    <lineage>
        <taxon>Eukaryota</taxon>
        <taxon>Metazoa</taxon>
        <taxon>Ecdysozoa</taxon>
        <taxon>Arthropoda</taxon>
        <taxon>Hexapoda</taxon>
        <taxon>Insecta</taxon>
        <taxon>Pterygota</taxon>
        <taxon>Neoptera</taxon>
        <taxon>Paraneoptera</taxon>
        <taxon>Hemiptera</taxon>
        <taxon>Heteroptera</taxon>
        <taxon>Panheteroptera</taxon>
        <taxon>Pentatomomorpha</taxon>
        <taxon>Pentatomoidea</taxon>
        <taxon>Pentatomidae</taxon>
        <taxon>Pentatominae</taxon>
        <taxon>Nezara</taxon>
    </lineage>
</organism>
<dbReference type="PIRSF" id="PIRSF000521">
    <property type="entry name" value="Transaminase_4ab_Lys_Orn"/>
    <property type="match status" value="1"/>
</dbReference>
<dbReference type="Gene3D" id="3.40.640.10">
    <property type="entry name" value="Type I PLP-dependent aspartate aminotransferase-like (Major domain)"/>
    <property type="match status" value="1"/>
</dbReference>
<dbReference type="InterPro" id="IPR015424">
    <property type="entry name" value="PyrdxlP-dep_Trfase"/>
</dbReference>
<evidence type="ECO:0000313" key="4">
    <source>
        <dbReference type="EMBL" id="CAH1404395.1"/>
    </source>
</evidence>
<dbReference type="InterPro" id="IPR015422">
    <property type="entry name" value="PyrdxlP-dep_Trfase_small"/>
</dbReference>
<evidence type="ECO:0000256" key="3">
    <source>
        <dbReference type="RuleBase" id="RU003560"/>
    </source>
</evidence>
<dbReference type="AlphaFoldDB" id="A0A9P0MTY7"/>
<dbReference type="Pfam" id="PF00202">
    <property type="entry name" value="Aminotran_3"/>
    <property type="match status" value="1"/>
</dbReference>
<dbReference type="PANTHER" id="PTHR45688">
    <property type="match status" value="1"/>
</dbReference>
<protein>
    <submittedName>
        <fullName evidence="4">Uncharacterized protein</fullName>
    </submittedName>
</protein>
<keyword evidence="5" id="KW-1185">Reference proteome</keyword>
<name>A0A9P0MTY7_NEZVI</name>
<gene>
    <name evidence="4" type="ORF">NEZAVI_LOCUS12814</name>
</gene>